<feature type="compositionally biased region" description="Basic residues" evidence="1">
    <location>
        <begin position="426"/>
        <end position="436"/>
    </location>
</feature>
<proteinExistence type="predicted"/>
<feature type="region of interest" description="Disordered" evidence="1">
    <location>
        <begin position="306"/>
        <end position="332"/>
    </location>
</feature>
<comment type="caution">
    <text evidence="2">The sequence shown here is derived from an EMBL/GenBank/DDBJ whole genome shotgun (WGS) entry which is preliminary data.</text>
</comment>
<feature type="compositionally biased region" description="Basic and acidic residues" evidence="1">
    <location>
        <begin position="663"/>
        <end position="673"/>
    </location>
</feature>
<feature type="compositionally biased region" description="Low complexity" evidence="1">
    <location>
        <begin position="1713"/>
        <end position="1723"/>
    </location>
</feature>
<feature type="region of interest" description="Disordered" evidence="1">
    <location>
        <begin position="478"/>
        <end position="642"/>
    </location>
</feature>
<reference evidence="2" key="1">
    <citation type="journal article" date="2021" name="Proc. Natl. Acad. Sci. U.S.A.">
        <title>Three genomes in the algal genus Volvox reveal the fate of a haploid sex-determining region after a transition to homothallism.</title>
        <authorList>
            <person name="Yamamoto K."/>
            <person name="Hamaji T."/>
            <person name="Kawai-Toyooka H."/>
            <person name="Matsuzaki R."/>
            <person name="Takahashi F."/>
            <person name="Nishimura Y."/>
            <person name="Kawachi M."/>
            <person name="Noguchi H."/>
            <person name="Minakuchi Y."/>
            <person name="Umen J.G."/>
            <person name="Toyoda A."/>
            <person name="Nozaki H."/>
        </authorList>
    </citation>
    <scope>NUCLEOTIDE SEQUENCE</scope>
    <source>
        <strain evidence="2">NIES-3785</strain>
    </source>
</reference>
<feature type="region of interest" description="Disordered" evidence="1">
    <location>
        <begin position="1790"/>
        <end position="1879"/>
    </location>
</feature>
<feature type="compositionally biased region" description="Polar residues" evidence="1">
    <location>
        <begin position="1795"/>
        <end position="1804"/>
    </location>
</feature>
<evidence type="ECO:0000256" key="1">
    <source>
        <dbReference type="SAM" id="MobiDB-lite"/>
    </source>
</evidence>
<feature type="region of interest" description="Disordered" evidence="1">
    <location>
        <begin position="2013"/>
        <end position="2051"/>
    </location>
</feature>
<feature type="region of interest" description="Disordered" evidence="1">
    <location>
        <begin position="654"/>
        <end position="675"/>
    </location>
</feature>
<feature type="compositionally biased region" description="Basic and acidic residues" evidence="1">
    <location>
        <begin position="1752"/>
        <end position="1769"/>
    </location>
</feature>
<evidence type="ECO:0000313" key="3">
    <source>
        <dbReference type="Proteomes" id="UP000722791"/>
    </source>
</evidence>
<feature type="compositionally biased region" description="Low complexity" evidence="1">
    <location>
        <begin position="2022"/>
        <end position="2034"/>
    </location>
</feature>
<feature type="region of interest" description="Disordered" evidence="1">
    <location>
        <begin position="776"/>
        <end position="799"/>
    </location>
</feature>
<accession>A0A8J4GBP0</accession>
<dbReference type="Proteomes" id="UP000722791">
    <property type="component" value="Unassembled WGS sequence"/>
</dbReference>
<feature type="compositionally biased region" description="Polar residues" evidence="1">
    <location>
        <begin position="1837"/>
        <end position="1849"/>
    </location>
</feature>
<protein>
    <submittedName>
        <fullName evidence="2">Uncharacterized protein</fullName>
    </submittedName>
</protein>
<feature type="region of interest" description="Disordered" evidence="1">
    <location>
        <begin position="824"/>
        <end position="851"/>
    </location>
</feature>
<feature type="region of interest" description="Disordered" evidence="1">
    <location>
        <begin position="408"/>
        <end position="464"/>
    </location>
</feature>
<name>A0A8J4GBP0_9CHLO</name>
<feature type="non-terminal residue" evidence="2">
    <location>
        <position position="1"/>
    </location>
</feature>
<organism evidence="2 3">
    <name type="scientific">Volvox reticuliferus</name>
    <dbReference type="NCBI Taxonomy" id="1737510"/>
    <lineage>
        <taxon>Eukaryota</taxon>
        <taxon>Viridiplantae</taxon>
        <taxon>Chlorophyta</taxon>
        <taxon>core chlorophytes</taxon>
        <taxon>Chlorophyceae</taxon>
        <taxon>CS clade</taxon>
        <taxon>Chlamydomonadales</taxon>
        <taxon>Volvocaceae</taxon>
        <taxon>Volvox</taxon>
    </lineage>
</organism>
<dbReference type="EMBL" id="BNCQ01000015">
    <property type="protein sequence ID" value="GIM04295.1"/>
    <property type="molecule type" value="Genomic_DNA"/>
</dbReference>
<feature type="compositionally biased region" description="Pro residues" evidence="1">
    <location>
        <begin position="318"/>
        <end position="330"/>
    </location>
</feature>
<feature type="region of interest" description="Disordered" evidence="1">
    <location>
        <begin position="1692"/>
        <end position="1771"/>
    </location>
</feature>
<gene>
    <name evidence="2" type="ORF">Vretimale_8869</name>
</gene>
<feature type="region of interest" description="Disordered" evidence="1">
    <location>
        <begin position="1301"/>
        <end position="1346"/>
    </location>
</feature>
<evidence type="ECO:0000313" key="2">
    <source>
        <dbReference type="EMBL" id="GIM04295.1"/>
    </source>
</evidence>
<feature type="compositionally biased region" description="Polar residues" evidence="1">
    <location>
        <begin position="408"/>
        <end position="419"/>
    </location>
</feature>
<feature type="compositionally biased region" description="Basic and acidic residues" evidence="1">
    <location>
        <begin position="306"/>
        <end position="316"/>
    </location>
</feature>
<sequence length="2197" mass="225968">LHRECTTETSCPFQQLIEAICGATLAPKLCCISPSKNGTFTAVNTMEITSHGGPRYENQEGWPTLIHAQRTCLPEVLWLSCNGVKGELLGGHAAAAINIFVACHCSCCHDRISQVAPDGVNASRSSRRGQANTVGANCSRGKAPGCGGSRTKIAVQPMPGPLFNLEDWFVHSNRQDPNWQPPNDLRLPQKADKLIKRSIQVVQRAGDGGESVSGREHMVALGDWIADFCRRYHGRGNGLANKVVQILWWNDIAGSEPGVSGNPFPYGNWYRGTVLSVSPKTGHLKVRFTDGEEDEVAMGVNFVHFGSEHPTGDQRARLPPPLPSQQPSPLPAAAGRLAGQLELRVPKGSVSGCSSGYGRVRPSGGGGGSGNEGNVLVECGEGIPSHGHSGVGGCDSPGSVLTSLRTLASQGGGQCQEQDPPSAKAGKARRKGAVMRKGRDVSCRPGSGGRGIDGHDKSASMVSPQAAILTASTTEAVLNDGGARPPKRPKVVSVGPSQLALSGRNRGEDGDGSGREAPPGGLDTGPPACAAAMGPTGPMATKTGVGNNNSHPAITGRGHLAVPGLETVSARTASRTASGPVLPPGGQLHPAKGASVLGSQEHQQRREQAALSPSQVPVVSTGMRGDSDNTQSPTKRAAKRPHLINAHYGTSVSKHAIGSHSGPHVESRHKDGSALDSKANLQQELETQNDGRTERLVKAEAMETVLSVAAAKAPNTTTGAAAGEGIVTSGQSSPGGCSQHLKCAPASHDASQAAAPSAVPLAEWLLGCNPPIGLQSAQDAEPAHNSRLGSKGLSGGNVKNGHEDGVMFARGGSISAACSDARGMGAGGSGGHDESGGNATGGSGSMRNGAADVLGSCERRGVGHDNVLPDGTASCHGATMGSNDGLEGTLRVADLGVKAGGTAAALMTGEDTEILYGSVDVTAAGPAEKTMNAGTMDIVIVDAGVDAAGVVGLAIAGLEAEPCGAAPDHTPGADVALECAHGAQIPASVAAGNGSTVAVRKQTEQIGGANECATALERGNREGASGSCDGVAGLAVAREGGSTKTAHSASLSGIEAPTAPSPAAADEEAAAMPAAVSIATLETQVELNGAEHPRAALETLTVPVHERQQHCQEEHLHESQLPVAERGGGYAGGGSQPLQPPLDALPFPGGPELAVRLAPEPWPQGLPMELDWHEAQPQSLYSCVTGITTQTLAQHSPNPGLPEEPAAAGVGLPRENVAGGPIAIVTGAPTPEAVGQPLVHHTYVAPLPSQHLKPQSPRERAMTDGAVGESGPGNGAFTAIDPGPHRSELVAASGIFRQGALGRSDSQGVRAGPPGGANAGSVLGEPSGINGRSVPSGPNKNGGDHLGCGDLGAGGHACQGVGRHGSSGDGGGVSAPGYILAPPPGLSVMVTNEWLAWWYVADSMGYGCQAAQALAMARQLLTNVQANFSATIEDCCRRLGCLPLHLRVLQVHYIQHAYVTLNRVPPEAGAKLANQLLLLIKLFVCETARETHRNEGLAGLSAMATAASPSPQPGPWGGCSSATCGTVGGATRHGQRTAMAVSSLVGTTQQQHPDPIQVAQQTHSSRQDWAQQTVRGLTLEEFWELMATCGSHCVQIIMIAIQLERAGRAIPKAVHDRLPSFADLLRWAASAVPAKPAAVQAAAPQDQRQCSLLPRFQVTMIRLAARLKAIREAAPQRVRDGSQENIAGAMTAVPRCPLPPRPQQPASQEGCGQRRQQPQPAGQSLRTDGNDAAGVTPSAISPAQQVKCKPAPLREHQDPRRCQEVKQDGVARAVQPWRVRSRQLYALLKRAGSRQEPSSGSASEYESDCDGTSVRVLGPPTFPGMSGADRCDISNPRGAQQGQAATSSELADAGEANGAGTAPIPQIAAPEPVSDGAPQSCITAKDLRIDMVTAIDIGTPALGKDAMGGAAGDFHCPPGNTVNGRVATAAVHVSGFKTSRSLFGGRGVLLRSCRTIVHGSKWVNEPFAVATSDTALGLADQTAPAPDPATIFRMDASCLATSVQKLITHHIQRPRPQPQEGTSSVAHVAAVTSAGRSTRSSIDHAPADDVPDAHASYGGGKCVARPTGLVWCQQGQQKPQVGEPETNRQMRLERVLAVWNTLPPPRQRALYLVSCRLGMGPDSLDEWWAMEMVVKALESLADAVESRRSPVKGAIDGFTEVREGTVAVASDPAPAAAAGLMADVDTRICTSGAMAPS</sequence>
<feature type="region of interest" description="Disordered" evidence="1">
    <location>
        <begin position="352"/>
        <end position="381"/>
    </location>
</feature>
<feature type="region of interest" description="Disordered" evidence="1">
    <location>
        <begin position="1248"/>
        <end position="1271"/>
    </location>
</feature>
<feature type="compositionally biased region" description="Basic and acidic residues" evidence="1">
    <location>
        <begin position="505"/>
        <end position="514"/>
    </location>
</feature>